<keyword evidence="4" id="KW-0456">Lyase</keyword>
<gene>
    <name evidence="5" type="ORF">B0T10DRAFT_110970</name>
</gene>
<keyword evidence="4" id="KW-0479">Metal-binding</keyword>
<evidence type="ECO:0000256" key="4">
    <source>
        <dbReference type="RuleBase" id="RU366034"/>
    </source>
</evidence>
<organism evidence="5 6">
    <name type="scientific">Thelonectria olida</name>
    <dbReference type="NCBI Taxonomy" id="1576542"/>
    <lineage>
        <taxon>Eukaryota</taxon>
        <taxon>Fungi</taxon>
        <taxon>Dikarya</taxon>
        <taxon>Ascomycota</taxon>
        <taxon>Pezizomycotina</taxon>
        <taxon>Sordariomycetes</taxon>
        <taxon>Hypocreomycetidae</taxon>
        <taxon>Hypocreales</taxon>
        <taxon>Nectriaceae</taxon>
        <taxon>Thelonectria</taxon>
    </lineage>
</organism>
<keyword evidence="3 4" id="KW-0460">Magnesium</keyword>
<protein>
    <recommendedName>
        <fullName evidence="4">Terpene synthase</fullName>
        <ecNumber evidence="4">4.2.3.-</ecNumber>
    </recommendedName>
</protein>
<proteinExistence type="inferred from homology"/>
<dbReference type="InterPro" id="IPR034686">
    <property type="entry name" value="Terpene_cyclase-like_2"/>
</dbReference>
<dbReference type="EC" id="4.2.3.-" evidence="4"/>
<dbReference type="Proteomes" id="UP000777438">
    <property type="component" value="Unassembled WGS sequence"/>
</dbReference>
<comment type="similarity">
    <text evidence="2 4">Belongs to the terpene synthase family.</text>
</comment>
<evidence type="ECO:0000256" key="3">
    <source>
        <dbReference type="ARBA" id="ARBA00022842"/>
    </source>
</evidence>
<sequence>MKPVHIDQDAIITALKGQTLRVPDLTSFFPTTWAPARLHPHHAALVPLVDAAIDRMAAAHQPVARRKRDDLAGLVGRWFPQATDAAIETLALFTVWLVCWDDAVDAGEGDLASDFERAEGLRSSTLEVIRGALGIDGAARDKNVNADVVNAVFQEFADGFGPSCPADQRRRFYEELKYFIDSCGVEQKLRLERTVPAYDSYMALRLGTVGGSILCSLVEYATQEPLPDAVVLAPQVRRLWTQVSILLAILNDVLSLKKELGTDCIINAVTALMEPGKGLDEVMGELERKMKQAVEDFDGAAEELLAQTRNDEALSGVVRRYIDGCRATVTGTLEFTLRSPRYQIAKLRREDGSLEIVL</sequence>
<dbReference type="Pfam" id="PF19086">
    <property type="entry name" value="Terpene_syn_C_2"/>
    <property type="match status" value="1"/>
</dbReference>
<evidence type="ECO:0000313" key="6">
    <source>
        <dbReference type="Proteomes" id="UP000777438"/>
    </source>
</evidence>
<dbReference type="Gene3D" id="1.10.600.10">
    <property type="entry name" value="Farnesyl Diphosphate Synthase"/>
    <property type="match status" value="1"/>
</dbReference>
<accession>A0A9P8WI88</accession>
<comment type="cofactor">
    <cofactor evidence="1 4">
        <name>Mg(2+)</name>
        <dbReference type="ChEBI" id="CHEBI:18420"/>
    </cofactor>
</comment>
<reference evidence="5 6" key="1">
    <citation type="journal article" date="2021" name="Nat. Commun.">
        <title>Genetic determinants of endophytism in the Arabidopsis root mycobiome.</title>
        <authorList>
            <person name="Mesny F."/>
            <person name="Miyauchi S."/>
            <person name="Thiergart T."/>
            <person name="Pickel B."/>
            <person name="Atanasova L."/>
            <person name="Karlsson M."/>
            <person name="Huettel B."/>
            <person name="Barry K.W."/>
            <person name="Haridas S."/>
            <person name="Chen C."/>
            <person name="Bauer D."/>
            <person name="Andreopoulos W."/>
            <person name="Pangilinan J."/>
            <person name="LaButti K."/>
            <person name="Riley R."/>
            <person name="Lipzen A."/>
            <person name="Clum A."/>
            <person name="Drula E."/>
            <person name="Henrissat B."/>
            <person name="Kohler A."/>
            <person name="Grigoriev I.V."/>
            <person name="Martin F.M."/>
            <person name="Hacquard S."/>
        </authorList>
    </citation>
    <scope>NUCLEOTIDE SEQUENCE [LARGE SCALE GENOMIC DNA]</scope>
    <source>
        <strain evidence="5 6">MPI-CAGE-CH-0241</strain>
    </source>
</reference>
<evidence type="ECO:0000313" key="5">
    <source>
        <dbReference type="EMBL" id="KAH6898479.1"/>
    </source>
</evidence>
<dbReference type="GO" id="GO:0010333">
    <property type="term" value="F:terpene synthase activity"/>
    <property type="evidence" value="ECO:0007669"/>
    <property type="project" value="InterPro"/>
</dbReference>
<dbReference type="InterPro" id="IPR008949">
    <property type="entry name" value="Isoprenoid_synthase_dom_sf"/>
</dbReference>
<dbReference type="PANTHER" id="PTHR35201">
    <property type="entry name" value="TERPENE SYNTHASE"/>
    <property type="match status" value="1"/>
</dbReference>
<dbReference type="SFLD" id="SFLDG01020">
    <property type="entry name" value="Terpene_Cyclase_Like_2"/>
    <property type="match status" value="1"/>
</dbReference>
<dbReference type="AlphaFoldDB" id="A0A9P8WI88"/>
<evidence type="ECO:0000256" key="1">
    <source>
        <dbReference type="ARBA" id="ARBA00001946"/>
    </source>
</evidence>
<dbReference type="PANTHER" id="PTHR35201:SF4">
    <property type="entry name" value="BETA-PINACENE SYNTHASE-RELATED"/>
    <property type="match status" value="1"/>
</dbReference>
<dbReference type="GO" id="GO:0008299">
    <property type="term" value="P:isoprenoid biosynthetic process"/>
    <property type="evidence" value="ECO:0007669"/>
    <property type="project" value="UniProtKB-ARBA"/>
</dbReference>
<dbReference type="EMBL" id="JAGPYM010000002">
    <property type="protein sequence ID" value="KAH6898479.1"/>
    <property type="molecule type" value="Genomic_DNA"/>
</dbReference>
<keyword evidence="6" id="KW-1185">Reference proteome</keyword>
<dbReference type="SUPFAM" id="SSF48576">
    <property type="entry name" value="Terpenoid synthases"/>
    <property type="match status" value="1"/>
</dbReference>
<dbReference type="GO" id="GO:0046872">
    <property type="term" value="F:metal ion binding"/>
    <property type="evidence" value="ECO:0007669"/>
    <property type="project" value="UniProtKB-KW"/>
</dbReference>
<dbReference type="OrthoDB" id="2861623at2759"/>
<dbReference type="SFLD" id="SFLDS00005">
    <property type="entry name" value="Isoprenoid_Synthase_Type_I"/>
    <property type="match status" value="1"/>
</dbReference>
<name>A0A9P8WI88_9HYPO</name>
<comment type="caution">
    <text evidence="5">The sequence shown here is derived from an EMBL/GenBank/DDBJ whole genome shotgun (WGS) entry which is preliminary data.</text>
</comment>
<evidence type="ECO:0000256" key="2">
    <source>
        <dbReference type="ARBA" id="ARBA00006333"/>
    </source>
</evidence>